<dbReference type="InterPro" id="IPR027417">
    <property type="entry name" value="P-loop_NTPase"/>
</dbReference>
<dbReference type="STRING" id="1471761.B0W44_10350"/>
<dbReference type="EMBL" id="CP019699">
    <property type="protein sequence ID" value="AQS56108.1"/>
    <property type="molecule type" value="Genomic_DNA"/>
</dbReference>
<feature type="coiled-coil region" evidence="1">
    <location>
        <begin position="386"/>
        <end position="479"/>
    </location>
</feature>
<dbReference type="PANTHER" id="PTHR41259">
    <property type="entry name" value="DOUBLE-STRAND BREAK REPAIR RAD50 ATPASE, PUTATIVE-RELATED"/>
    <property type="match status" value="1"/>
</dbReference>
<evidence type="ECO:0000313" key="3">
    <source>
        <dbReference type="EMBL" id="AQS56108.1"/>
    </source>
</evidence>
<dbReference type="Gene3D" id="3.40.50.300">
    <property type="entry name" value="P-loop containing nucleotide triphosphate hydrolases"/>
    <property type="match status" value="2"/>
</dbReference>
<dbReference type="RefSeq" id="WP_169835527.1">
    <property type="nucleotide sequence ID" value="NZ_CP019699.1"/>
</dbReference>
<keyword evidence="4" id="KW-1185">Reference proteome</keyword>
<dbReference type="Pfam" id="PF13514">
    <property type="entry name" value="AAA_27"/>
    <property type="match status" value="1"/>
</dbReference>
<protein>
    <recommendedName>
        <fullName evidence="2">YhaN AAA domain-containing protein</fullName>
    </recommendedName>
</protein>
<accession>A0A1U9K7V0</accession>
<feature type="coiled-coil region" evidence="1">
    <location>
        <begin position="713"/>
        <end position="764"/>
    </location>
</feature>
<sequence length="1073" mass="125770">MRIEEIHVYGFGQLQDVSYRFRDGINVIEGLNEAGKTTLMAFIRGVLFGFESRRNPELRYEPEGGTFGGAVVLTDSQGRTYRVERIFRRKIAGDVTVQLPDGGEEGEAFLHRLLGNMNEKVFKNIFAFGLSELQRIDTLQEDEINQFIYTAGTGDGNTIRDAQKELSAMEQELFRPGGSKARINRKLQQIRESTQELNRLKQENEQYEQLVQQLEELDRSIEQEEARIESWRQDIAVLEKMLSHYDDYTQYIAVQDRLKTLPDIENFPEDGVHRLETFVRNIREWKAQIHDLEEQRDRVREQLDSADDVTPLLDNRVEIEDLRDRFNSFREHQEQAEQCLQNARREQERVKELCEKLGPGWTEEKLTSFDTSVVAKQAVRTFASELGELESARSLAQHEREVAQRNVERQAEQLEAWLNREAPRPVKNKEELDEEHRHWEQANDLTQQLASLDHRIAGLKEKVKEYEETEAALSRANRHAHSSVWKWVSLGLTLLIPVFVWMWGQPVAAMVAFGVLALLTVREFVQKGENGSPVHDLRQKREAAQGELHRLQADADHKRETLHELCRKHGQVDGDLRTWENELEEAKETLRQWERWKEQRDEKERERAQAQTRLAEAEYKLEQVEAVYREKCEQWESWLKTRGLPSTHVPPEGDRPLSPELVLDVMREIEAAKDALRRTSDYRSERARHEQFVKEYIRKLQSVLAQTNVEVTVTDSEYQVRELSRLLEEAKEEANRHRQLRQKLEELEDDVRKVAHRLHVEEEELSRLLQQGGAENEEMFRLRAEQYGERKRLEQEQKLITQALSRLGKELRHLEHAQGRGTDRSFSGQPRHELDDIQYVQKVMSQTSKGEMEDELLSLQEKLREGREREKALRHERAALSVKIEQLASGTDLSEQNQWCQQLVTDLQEDAREWAVVALTRHILQRAMEVYEKEKQPGVLKKASRYLQEMTEGRYHRVLAPIGEQTLKVERQDGRRFEPAFLSRGTVEQLYLAMRFALVEEYASQVVLPLILDDIFVNFDPYRTRAAIRTLEAIGEMRQVLFFTCHAHLSTLFEEERVPYERIALTTHVPQWQ</sequence>
<name>A0A1U9K7V0_9BACL</name>
<dbReference type="InterPro" id="IPR038734">
    <property type="entry name" value="YhaN_AAA"/>
</dbReference>
<dbReference type="PANTHER" id="PTHR41259:SF1">
    <property type="entry name" value="DOUBLE-STRAND BREAK REPAIR RAD50 ATPASE, PUTATIVE-RELATED"/>
    <property type="match status" value="1"/>
</dbReference>
<keyword evidence="1" id="KW-0175">Coiled coil</keyword>
<organism evidence="3 4">
    <name type="scientific">Novibacillus thermophilus</name>
    <dbReference type="NCBI Taxonomy" id="1471761"/>
    <lineage>
        <taxon>Bacteria</taxon>
        <taxon>Bacillati</taxon>
        <taxon>Bacillota</taxon>
        <taxon>Bacilli</taxon>
        <taxon>Bacillales</taxon>
        <taxon>Thermoactinomycetaceae</taxon>
        <taxon>Novibacillus</taxon>
    </lineage>
</organism>
<feature type="domain" description="YhaN AAA" evidence="2">
    <location>
        <begin position="1"/>
        <end position="206"/>
    </location>
</feature>
<dbReference type="Proteomes" id="UP000188603">
    <property type="component" value="Chromosome"/>
</dbReference>
<evidence type="ECO:0000313" key="4">
    <source>
        <dbReference type="Proteomes" id="UP000188603"/>
    </source>
</evidence>
<gene>
    <name evidence="3" type="ORF">B0W44_10350</name>
</gene>
<feature type="coiled-coil region" evidence="1">
    <location>
        <begin position="849"/>
        <end position="876"/>
    </location>
</feature>
<dbReference type="KEGG" id="ntr:B0W44_10350"/>
<dbReference type="SUPFAM" id="SSF52540">
    <property type="entry name" value="P-loop containing nucleoside triphosphate hydrolases"/>
    <property type="match status" value="1"/>
</dbReference>
<feature type="coiled-coil region" evidence="1">
    <location>
        <begin position="275"/>
        <end position="356"/>
    </location>
</feature>
<evidence type="ECO:0000256" key="1">
    <source>
        <dbReference type="SAM" id="Coils"/>
    </source>
</evidence>
<feature type="coiled-coil region" evidence="1">
    <location>
        <begin position="534"/>
        <end position="634"/>
    </location>
</feature>
<feature type="coiled-coil region" evidence="1">
    <location>
        <begin position="180"/>
        <end position="241"/>
    </location>
</feature>
<reference evidence="3 4" key="1">
    <citation type="journal article" date="2015" name="Int. J. Syst. Evol. Microbiol.">
        <title>Novibacillus thermophilus gen. nov., sp. nov., a Gram-staining-negative and moderately thermophilic member of the family Thermoactinomycetaceae.</title>
        <authorList>
            <person name="Yang G."/>
            <person name="Chen J."/>
            <person name="Zhou S."/>
        </authorList>
    </citation>
    <scope>NUCLEOTIDE SEQUENCE [LARGE SCALE GENOMIC DNA]</scope>
    <source>
        <strain evidence="3 4">SG-1</strain>
    </source>
</reference>
<dbReference type="AlphaFoldDB" id="A0A1U9K7V0"/>
<proteinExistence type="predicted"/>
<evidence type="ECO:0000259" key="2">
    <source>
        <dbReference type="Pfam" id="PF13514"/>
    </source>
</evidence>